<comment type="caution">
    <text evidence="11">The sequence shown here is derived from an EMBL/GenBank/DDBJ whole genome shotgun (WGS) entry which is preliminary data.</text>
</comment>
<proteinExistence type="inferred from homology"/>
<dbReference type="InterPro" id="IPR046938">
    <property type="entry name" value="DNA_clamp_sf"/>
</dbReference>
<name>A0A0G0WRU2_9BACT</name>
<keyword evidence="4" id="KW-0808">Transferase</keyword>
<dbReference type="GO" id="GO:0003887">
    <property type="term" value="F:DNA-directed DNA polymerase activity"/>
    <property type="evidence" value="ECO:0007669"/>
    <property type="project" value="UniProtKB-KW"/>
</dbReference>
<evidence type="ECO:0000256" key="7">
    <source>
        <dbReference type="ARBA" id="ARBA00022932"/>
    </source>
</evidence>
<dbReference type="GO" id="GO:0006271">
    <property type="term" value="P:DNA strand elongation involved in DNA replication"/>
    <property type="evidence" value="ECO:0007669"/>
    <property type="project" value="TreeGrafter"/>
</dbReference>
<feature type="domain" description="DNA polymerase III beta sliding clamp N-terminal" evidence="9">
    <location>
        <begin position="1"/>
        <end position="118"/>
    </location>
</feature>
<evidence type="ECO:0000256" key="6">
    <source>
        <dbReference type="ARBA" id="ARBA00022705"/>
    </source>
</evidence>
<evidence type="ECO:0000256" key="4">
    <source>
        <dbReference type="ARBA" id="ARBA00022679"/>
    </source>
</evidence>
<dbReference type="InterPro" id="IPR022637">
    <property type="entry name" value="DNA_polIII_beta_cen"/>
</dbReference>
<comment type="similarity">
    <text evidence="2">Belongs to the beta sliding clamp family.</text>
</comment>
<dbReference type="Pfam" id="PF00712">
    <property type="entry name" value="DNA_pol3_beta"/>
    <property type="match status" value="1"/>
</dbReference>
<dbReference type="Proteomes" id="UP000033858">
    <property type="component" value="Unassembled WGS sequence"/>
</dbReference>
<evidence type="ECO:0000259" key="9">
    <source>
        <dbReference type="Pfam" id="PF00712"/>
    </source>
</evidence>
<accession>A0A0G0WRU2</accession>
<dbReference type="GO" id="GO:0008408">
    <property type="term" value="F:3'-5' exonuclease activity"/>
    <property type="evidence" value="ECO:0007669"/>
    <property type="project" value="InterPro"/>
</dbReference>
<dbReference type="InterPro" id="IPR001001">
    <property type="entry name" value="DNA_polIII_beta"/>
</dbReference>
<dbReference type="SMART" id="SM00480">
    <property type="entry name" value="POL3Bc"/>
    <property type="match status" value="1"/>
</dbReference>
<dbReference type="PANTHER" id="PTHR30478:SF0">
    <property type="entry name" value="BETA SLIDING CLAMP"/>
    <property type="match status" value="1"/>
</dbReference>
<comment type="subcellular location">
    <subcellularLocation>
        <location evidence="1">Cytoplasm</location>
    </subcellularLocation>
</comment>
<keyword evidence="7" id="KW-0239">DNA-directed DNA polymerase</keyword>
<evidence type="ECO:0000256" key="8">
    <source>
        <dbReference type="ARBA" id="ARBA00023125"/>
    </source>
</evidence>
<organism evidence="11 12">
    <name type="scientific">Candidatus Woesebacteria bacterium GW2011_GWB1_41_10</name>
    <dbReference type="NCBI Taxonomy" id="1618577"/>
    <lineage>
        <taxon>Bacteria</taxon>
        <taxon>Candidatus Woeseibacteriota</taxon>
    </lineage>
</organism>
<dbReference type="GO" id="GO:0009360">
    <property type="term" value="C:DNA polymerase III complex"/>
    <property type="evidence" value="ECO:0007669"/>
    <property type="project" value="InterPro"/>
</dbReference>
<dbReference type="AlphaFoldDB" id="A0A0G0WRU2"/>
<evidence type="ECO:0000259" key="10">
    <source>
        <dbReference type="Pfam" id="PF02767"/>
    </source>
</evidence>
<dbReference type="NCBIfam" id="TIGR00663">
    <property type="entry name" value="dnan"/>
    <property type="match status" value="1"/>
</dbReference>
<dbReference type="EMBL" id="LCAE01000007">
    <property type="protein sequence ID" value="KKR87170.1"/>
    <property type="molecule type" value="Genomic_DNA"/>
</dbReference>
<evidence type="ECO:0000256" key="2">
    <source>
        <dbReference type="ARBA" id="ARBA00010752"/>
    </source>
</evidence>
<dbReference type="InterPro" id="IPR022634">
    <property type="entry name" value="DNA_polIII_beta_N"/>
</dbReference>
<dbReference type="CDD" id="cd00140">
    <property type="entry name" value="beta_clamp"/>
    <property type="match status" value="1"/>
</dbReference>
<keyword evidence="5" id="KW-0548">Nucleotidyltransferase</keyword>
<evidence type="ECO:0000256" key="1">
    <source>
        <dbReference type="ARBA" id="ARBA00004496"/>
    </source>
</evidence>
<protein>
    <submittedName>
        <fullName evidence="11">Polymerase III subunit beta protein</fullName>
    </submittedName>
</protein>
<feature type="domain" description="DNA polymerase III beta sliding clamp central" evidence="10">
    <location>
        <begin position="129"/>
        <end position="242"/>
    </location>
</feature>
<evidence type="ECO:0000256" key="5">
    <source>
        <dbReference type="ARBA" id="ARBA00022695"/>
    </source>
</evidence>
<sequence length="318" mass="35089">MKLAILQENLEKSIALASRFTSSRTQLPILGNILLRASKTKLLIASTNLEISVSDAIGAKVEEEGEIAVPSKTFSELVSNLPKETVNLKSEKEQLNISTSSFSSTVLGMNTSDFPKIPASVNKEKSISLPKTIFSNALSKVLFAVSSDETRPILTGVLFTFNKEGLTLVATDGFRLSLVKTNQLMNKSTNYQFVVPRTILFEIGRVSEDEILLEFREKDKQVVFGVGDTVFSSRLLEGTFPDWEKIIPKTSSYKVTVDKEDLLRAVKLASIFARDNANIVKLIIDKEQVIIKAEKVLILSLPKDLSKSLSITNSSRIS</sequence>
<dbReference type="Gene3D" id="3.70.10.10">
    <property type="match status" value="1"/>
</dbReference>
<dbReference type="GO" id="GO:0003677">
    <property type="term" value="F:DNA binding"/>
    <property type="evidence" value="ECO:0007669"/>
    <property type="project" value="UniProtKB-KW"/>
</dbReference>
<evidence type="ECO:0000256" key="3">
    <source>
        <dbReference type="ARBA" id="ARBA00022490"/>
    </source>
</evidence>
<keyword evidence="6" id="KW-0235">DNA replication</keyword>
<keyword evidence="3" id="KW-0963">Cytoplasm</keyword>
<evidence type="ECO:0000313" key="11">
    <source>
        <dbReference type="EMBL" id="KKR87170.1"/>
    </source>
</evidence>
<dbReference type="GO" id="GO:0005737">
    <property type="term" value="C:cytoplasm"/>
    <property type="evidence" value="ECO:0007669"/>
    <property type="project" value="UniProtKB-SubCell"/>
</dbReference>
<evidence type="ECO:0000313" key="12">
    <source>
        <dbReference type="Proteomes" id="UP000033858"/>
    </source>
</evidence>
<dbReference type="Pfam" id="PF02767">
    <property type="entry name" value="DNA_pol3_beta_2"/>
    <property type="match status" value="1"/>
</dbReference>
<dbReference type="SUPFAM" id="SSF55979">
    <property type="entry name" value="DNA clamp"/>
    <property type="match status" value="3"/>
</dbReference>
<gene>
    <name evidence="11" type="ORF">UU32_C0007G0002</name>
</gene>
<reference evidence="11 12" key="1">
    <citation type="journal article" date="2015" name="Nature">
        <title>rRNA introns, odd ribosomes, and small enigmatic genomes across a large radiation of phyla.</title>
        <authorList>
            <person name="Brown C.T."/>
            <person name="Hug L.A."/>
            <person name="Thomas B.C."/>
            <person name="Sharon I."/>
            <person name="Castelle C.J."/>
            <person name="Singh A."/>
            <person name="Wilkins M.J."/>
            <person name="Williams K.H."/>
            <person name="Banfield J.F."/>
        </authorList>
    </citation>
    <scope>NUCLEOTIDE SEQUENCE [LARGE SCALE GENOMIC DNA]</scope>
</reference>
<keyword evidence="8" id="KW-0238">DNA-binding</keyword>
<dbReference type="PANTHER" id="PTHR30478">
    <property type="entry name" value="DNA POLYMERASE III SUBUNIT BETA"/>
    <property type="match status" value="1"/>
</dbReference>
<dbReference type="Gene3D" id="3.10.150.10">
    <property type="entry name" value="DNA Polymerase III, subunit A, domain 2"/>
    <property type="match status" value="1"/>
</dbReference>